<accession>A0A919FD02</accession>
<dbReference type="InterPro" id="IPR017734">
    <property type="entry name" value="T6SS_SciN"/>
</dbReference>
<reference evidence="1" key="1">
    <citation type="journal article" date="2014" name="Int. J. Syst. Evol. Microbiol.">
        <title>Complete genome sequence of Corynebacterium casei LMG S-19264T (=DSM 44701T), isolated from a smear-ripened cheese.</title>
        <authorList>
            <consortium name="US DOE Joint Genome Institute (JGI-PGF)"/>
            <person name="Walter F."/>
            <person name="Albersmeier A."/>
            <person name="Kalinowski J."/>
            <person name="Ruckert C."/>
        </authorList>
    </citation>
    <scope>NUCLEOTIDE SEQUENCE</scope>
    <source>
        <strain evidence="1">JCM 13306</strain>
    </source>
</reference>
<keyword evidence="1" id="KW-0449">Lipoprotein</keyword>
<proteinExistence type="predicted"/>
<gene>
    <name evidence="1" type="ORF">GCM10009090_36610</name>
</gene>
<name>A0A919FD02_9XANT</name>
<dbReference type="Proteomes" id="UP000623958">
    <property type="component" value="Unassembled WGS sequence"/>
</dbReference>
<reference evidence="1" key="2">
    <citation type="submission" date="2020-09" db="EMBL/GenBank/DDBJ databases">
        <authorList>
            <person name="Sun Q."/>
            <person name="Ohkuma M."/>
        </authorList>
    </citation>
    <scope>NUCLEOTIDE SEQUENCE</scope>
    <source>
        <strain evidence="1">JCM 13306</strain>
    </source>
</reference>
<comment type="caution">
    <text evidence="1">The sequence shown here is derived from an EMBL/GenBank/DDBJ whole genome shotgun (WGS) entry which is preliminary data.</text>
</comment>
<dbReference type="InterPro" id="IPR038706">
    <property type="entry name" value="Type_VI_SciN-like_sf"/>
</dbReference>
<dbReference type="NCBIfam" id="TIGR03352">
    <property type="entry name" value="VI_chp_3"/>
    <property type="match status" value="1"/>
</dbReference>
<dbReference type="AlphaFoldDB" id="A0A919FD02"/>
<protein>
    <submittedName>
        <fullName evidence="1">Type VI secretion system-associated lipoprotein</fullName>
    </submittedName>
</protein>
<dbReference type="EMBL" id="BNBA01000049">
    <property type="protein sequence ID" value="GHH60796.1"/>
    <property type="molecule type" value="Genomic_DNA"/>
</dbReference>
<sequence length="169" mass="17604">MNRTLQAVGLKEDTPKAPSQIPLRLLAGTNLNAGNDGKPTAAVLKIYHLRGAQRFEQAPFSAFLDQAGEQAALGADLLSVNEIVLMPGMKQELDEKISSGTGTIGVVALFRAPAEGRWRLAFDATVPELATEGITVGAHRCALTTSAPGLVTKLSGDPSSLASVRCAAP</sequence>
<dbReference type="PANTHER" id="PTHR37625:SF4">
    <property type="entry name" value="OUTER MEMBRANE LIPOPROTEIN"/>
    <property type="match status" value="1"/>
</dbReference>
<dbReference type="PANTHER" id="PTHR37625">
    <property type="entry name" value="OUTER MEMBRANE LIPOPROTEIN-RELATED"/>
    <property type="match status" value="1"/>
</dbReference>
<evidence type="ECO:0000313" key="1">
    <source>
        <dbReference type="EMBL" id="GHH60796.1"/>
    </source>
</evidence>
<dbReference type="Pfam" id="PF12790">
    <property type="entry name" value="T6SS-SciN"/>
    <property type="match status" value="1"/>
</dbReference>
<keyword evidence="2" id="KW-1185">Reference proteome</keyword>
<dbReference type="Gene3D" id="2.60.40.4150">
    <property type="entry name" value="Type VI secretion system, lipoprotein SciN"/>
    <property type="match status" value="1"/>
</dbReference>
<organism evidence="1 2">
    <name type="scientific">Xanthomonas boreopolis</name>
    <dbReference type="NCBI Taxonomy" id="86183"/>
    <lineage>
        <taxon>Bacteria</taxon>
        <taxon>Pseudomonadati</taxon>
        <taxon>Pseudomonadota</taxon>
        <taxon>Gammaproteobacteria</taxon>
        <taxon>Lysobacterales</taxon>
        <taxon>Lysobacteraceae</taxon>
        <taxon>Xanthomonas</taxon>
    </lineage>
</organism>
<evidence type="ECO:0000313" key="2">
    <source>
        <dbReference type="Proteomes" id="UP000623958"/>
    </source>
</evidence>